<evidence type="ECO:0000313" key="1">
    <source>
        <dbReference type="EMBL" id="ODN66574.1"/>
    </source>
</evidence>
<evidence type="ECO:0000313" key="2">
    <source>
        <dbReference type="Proteomes" id="UP000094379"/>
    </source>
</evidence>
<dbReference type="Proteomes" id="UP000094379">
    <property type="component" value="Unassembled WGS sequence"/>
</dbReference>
<protein>
    <submittedName>
        <fullName evidence="1">Uncharacterized protein</fullName>
    </submittedName>
</protein>
<organism evidence="1 2">
    <name type="scientific">Methylophaga muralis</name>
    <dbReference type="NCBI Taxonomy" id="291169"/>
    <lineage>
        <taxon>Bacteria</taxon>
        <taxon>Pseudomonadati</taxon>
        <taxon>Pseudomonadota</taxon>
        <taxon>Gammaproteobacteria</taxon>
        <taxon>Thiotrichales</taxon>
        <taxon>Piscirickettsiaceae</taxon>
        <taxon>Methylophaga</taxon>
    </lineage>
</organism>
<reference evidence="1 2" key="1">
    <citation type="submission" date="2016-07" db="EMBL/GenBank/DDBJ databases">
        <title>Draft Genome Sequence of Methylophaga muralis Bur 1.</title>
        <authorList>
            <person name="Vasilenko O.V."/>
            <person name="Doronina N.V."/>
            <person name="Shmareva M.N."/>
            <person name="Tarlachkov S.V."/>
            <person name="Mustakhimov I."/>
            <person name="Trotsenko Y.A."/>
        </authorList>
    </citation>
    <scope>NUCLEOTIDE SEQUENCE [LARGE SCALE GENOMIC DNA]</scope>
    <source>
        <strain evidence="1 2">Bur 1</strain>
    </source>
</reference>
<sequence length="95" mass="11131">MQKAYTASLDYLLTTDSEFIKHWRTTMSRLPQCRIEQVGPTLFIIHSEIDGVQQAVYKKFESHQQALDYILAQGWQVQRERPTDSMIIASRFLKP</sequence>
<dbReference type="EMBL" id="MCRI01000017">
    <property type="protein sequence ID" value="ODN66574.1"/>
    <property type="molecule type" value="Genomic_DNA"/>
</dbReference>
<name>A0A1E3GRE0_9GAMM</name>
<accession>A0A1E3GRE0</accession>
<dbReference type="RefSeq" id="WP_141696789.1">
    <property type="nucleotide sequence ID" value="NZ_MCRI01000017.1"/>
</dbReference>
<gene>
    <name evidence="1" type="ORF">A9E74_01743</name>
</gene>
<keyword evidence="2" id="KW-1185">Reference proteome</keyword>
<comment type="caution">
    <text evidence="1">The sequence shown here is derived from an EMBL/GenBank/DDBJ whole genome shotgun (WGS) entry which is preliminary data.</text>
</comment>
<proteinExistence type="predicted"/>
<dbReference type="AlphaFoldDB" id="A0A1E3GRE0"/>